<dbReference type="InterPro" id="IPR036612">
    <property type="entry name" value="KH_dom_type_1_sf"/>
</dbReference>
<dbReference type="InterPro" id="IPR004087">
    <property type="entry name" value="KH_dom"/>
</dbReference>
<dbReference type="FunFam" id="3.30.230.70:FF:000002">
    <property type="entry name" value="Polyribonucleotide nucleotidyltransferase"/>
    <property type="match status" value="1"/>
</dbReference>
<dbReference type="PROSITE" id="PS50126">
    <property type="entry name" value="S1"/>
    <property type="match status" value="1"/>
</dbReference>
<keyword evidence="3 8" id="KW-0808">Transferase</keyword>
<dbReference type="SMART" id="SM00322">
    <property type="entry name" value="KH"/>
    <property type="match status" value="1"/>
</dbReference>
<proteinExistence type="inferred from homology"/>
<dbReference type="PROSITE" id="PS50084">
    <property type="entry name" value="KH_TYPE_1"/>
    <property type="match status" value="1"/>
</dbReference>
<gene>
    <name evidence="8 11" type="primary">pnp</name>
    <name evidence="11" type="ORF">OD355_12360</name>
</gene>
<name>A0AAE3IRZ3_9BACT</name>
<feature type="compositionally biased region" description="Basic and acidic residues" evidence="9">
    <location>
        <begin position="708"/>
        <end position="754"/>
    </location>
</feature>
<dbReference type="GO" id="GO:0005829">
    <property type="term" value="C:cytosol"/>
    <property type="evidence" value="ECO:0007669"/>
    <property type="project" value="TreeGrafter"/>
</dbReference>
<evidence type="ECO:0000313" key="11">
    <source>
        <dbReference type="EMBL" id="MCU7695311.1"/>
    </source>
</evidence>
<dbReference type="SUPFAM" id="SSF54211">
    <property type="entry name" value="Ribosomal protein S5 domain 2-like"/>
    <property type="match status" value="2"/>
</dbReference>
<evidence type="ECO:0000256" key="9">
    <source>
        <dbReference type="SAM" id="MobiDB-lite"/>
    </source>
</evidence>
<dbReference type="Gene3D" id="2.40.50.140">
    <property type="entry name" value="Nucleic acid-binding proteins"/>
    <property type="match status" value="1"/>
</dbReference>
<feature type="binding site" evidence="8">
    <location>
        <position position="495"/>
    </location>
    <ligand>
        <name>Mg(2+)</name>
        <dbReference type="ChEBI" id="CHEBI:18420"/>
    </ligand>
</feature>
<evidence type="ECO:0000313" key="12">
    <source>
        <dbReference type="Proteomes" id="UP001209317"/>
    </source>
</evidence>
<dbReference type="CDD" id="cd02393">
    <property type="entry name" value="KH-I_PNPase"/>
    <property type="match status" value="1"/>
</dbReference>
<dbReference type="Pfam" id="PF01138">
    <property type="entry name" value="RNase_PH"/>
    <property type="match status" value="2"/>
</dbReference>
<dbReference type="Proteomes" id="UP001209317">
    <property type="component" value="Unassembled WGS sequence"/>
</dbReference>
<feature type="binding site" evidence="8">
    <location>
        <position position="501"/>
    </location>
    <ligand>
        <name>Mg(2+)</name>
        <dbReference type="ChEBI" id="CHEBI:18420"/>
    </ligand>
</feature>
<dbReference type="SMART" id="SM00316">
    <property type="entry name" value="S1"/>
    <property type="match status" value="1"/>
</dbReference>
<dbReference type="Gene3D" id="3.30.230.70">
    <property type="entry name" value="GHMP Kinase, N-terminal domain"/>
    <property type="match status" value="2"/>
</dbReference>
<dbReference type="AlphaFoldDB" id="A0AAE3IRZ3"/>
<comment type="similarity">
    <text evidence="1 8">Belongs to the polyribonucleotide nucleotidyltransferase family.</text>
</comment>
<dbReference type="InterPro" id="IPR004088">
    <property type="entry name" value="KH_dom_type_1"/>
</dbReference>
<dbReference type="Pfam" id="PF00013">
    <property type="entry name" value="KH_1"/>
    <property type="match status" value="1"/>
</dbReference>
<dbReference type="NCBIfam" id="NF008805">
    <property type="entry name" value="PRK11824.1"/>
    <property type="match status" value="1"/>
</dbReference>
<dbReference type="GO" id="GO:0003723">
    <property type="term" value="F:RNA binding"/>
    <property type="evidence" value="ECO:0007669"/>
    <property type="project" value="UniProtKB-UniRule"/>
</dbReference>
<dbReference type="InterPro" id="IPR001247">
    <property type="entry name" value="ExoRNase_PH_dom1"/>
</dbReference>
<evidence type="ECO:0000259" key="10">
    <source>
        <dbReference type="PROSITE" id="PS50126"/>
    </source>
</evidence>
<evidence type="ECO:0000256" key="1">
    <source>
        <dbReference type="ARBA" id="ARBA00007404"/>
    </source>
</evidence>
<dbReference type="HAMAP" id="MF_01595">
    <property type="entry name" value="PNPase"/>
    <property type="match status" value="1"/>
</dbReference>
<evidence type="ECO:0000256" key="5">
    <source>
        <dbReference type="ARBA" id="ARBA00022723"/>
    </source>
</evidence>
<dbReference type="PANTHER" id="PTHR11252:SF0">
    <property type="entry name" value="POLYRIBONUCLEOTIDE NUCLEOTIDYLTRANSFERASE 1, MITOCHONDRIAL"/>
    <property type="match status" value="1"/>
</dbReference>
<dbReference type="FunFam" id="3.30.230.70:FF:000001">
    <property type="entry name" value="Polyribonucleotide nucleotidyltransferase"/>
    <property type="match status" value="1"/>
</dbReference>
<feature type="domain" description="S1 motif" evidence="10">
    <location>
        <begin position="634"/>
        <end position="703"/>
    </location>
</feature>
<dbReference type="Gene3D" id="3.30.1370.10">
    <property type="entry name" value="K Homology domain, type 1"/>
    <property type="match status" value="1"/>
</dbReference>
<dbReference type="SUPFAM" id="SSF46915">
    <property type="entry name" value="Polynucleotide phosphorylase/guanosine pentaphosphate synthase (PNPase/GPSI), domain 3"/>
    <property type="match status" value="1"/>
</dbReference>
<dbReference type="InterPro" id="IPR020568">
    <property type="entry name" value="Ribosomal_Su5_D2-typ_SF"/>
</dbReference>
<dbReference type="InterPro" id="IPR015847">
    <property type="entry name" value="ExoRNase_PH_dom2"/>
</dbReference>
<keyword evidence="2 8" id="KW-0963">Cytoplasm</keyword>
<dbReference type="SUPFAM" id="SSF54791">
    <property type="entry name" value="Eukaryotic type KH-domain (KH-domain type I)"/>
    <property type="match status" value="1"/>
</dbReference>
<dbReference type="GO" id="GO:0006402">
    <property type="term" value="P:mRNA catabolic process"/>
    <property type="evidence" value="ECO:0007669"/>
    <property type="project" value="UniProtKB-UniRule"/>
</dbReference>
<dbReference type="CDD" id="cd11364">
    <property type="entry name" value="RNase_PH_PNPase_2"/>
    <property type="match status" value="1"/>
</dbReference>
<dbReference type="NCBIfam" id="TIGR03591">
    <property type="entry name" value="polynuc_phos"/>
    <property type="match status" value="1"/>
</dbReference>
<evidence type="ECO:0000256" key="3">
    <source>
        <dbReference type="ARBA" id="ARBA00022679"/>
    </source>
</evidence>
<keyword evidence="4 8" id="KW-0548">Nucleotidyltransferase</keyword>
<keyword evidence="6 8" id="KW-0460">Magnesium</keyword>
<dbReference type="InterPro" id="IPR036456">
    <property type="entry name" value="PNPase_PH_RNA-bd_sf"/>
</dbReference>
<dbReference type="GO" id="GO:0000287">
    <property type="term" value="F:magnesium ion binding"/>
    <property type="evidence" value="ECO:0007669"/>
    <property type="project" value="UniProtKB-UniRule"/>
</dbReference>
<dbReference type="PIRSF" id="PIRSF005499">
    <property type="entry name" value="PNPase"/>
    <property type="match status" value="1"/>
</dbReference>
<sequence>MLTQPLSVSFDLGGGREVTIESGKLARQADGAVTVRQGNNVLLATVVANKEPRPGQDFFPLSVDYQEKFAAAGRIPGSFFKREARLSDYEILISRLIDRALRPLFPDDYFCDVQVLISLISSDEEILPDALACLAASAALAVSDIPIKEIISEVRVARIDGEFIVNPSRSQMENADMDFMIAATEKNLMMVEGESKECSEEDLVKALEIAHEAIRVQIKAQQQLRELKGITGKRDYPKAEDNTALREKVNAFAKQKVYDIAKGKLAKHDRGYKFSEVGDELMKHLEETATEEEPFTDDVKKKAAEYYHDIQYHVVRDMILDDRTRLDGRNLDEIRPLSMEIDVLPTPHGSSLFTRGETQSLSTVTLGTPQDELLIETAQTSTDVKFYLHYNFPPFSTGEVRMMRGPGRREVGHGNLAMRSLKQMMPNGDYAYTVRVVSDILESNGSSSMATVCAGSLALMDAGVPIPKHVSGIAMGLITREGKYAILSDILGDEDHLGDMDFKVTGTRDGICGVQMDIKVDGLSMDIMREALNQAKAGRLHILDHMYACVPEAREDVKPHAPRMVKLIIEKEFIGAVIGPGGKVIQELQKETGTTINIEEVGEYGEVSIFSSNKESVEKAAATIKGIVAVPEVGEVYEGKVKGIKEFGAFVEFLPKKEGLLHISEISWKRLETMEGVFKEGDTVKVKLIGIDQKTGKYKLSRKAMMPRPERTEQRENREPREQREQRAPREDRRFNERREPRNDGDSQAPKTEE</sequence>
<comment type="catalytic activity">
    <reaction evidence="8">
        <text>RNA(n+1) + phosphate = RNA(n) + a ribonucleoside 5'-diphosphate</text>
        <dbReference type="Rhea" id="RHEA:22096"/>
        <dbReference type="Rhea" id="RHEA-COMP:14527"/>
        <dbReference type="Rhea" id="RHEA-COMP:17342"/>
        <dbReference type="ChEBI" id="CHEBI:43474"/>
        <dbReference type="ChEBI" id="CHEBI:57930"/>
        <dbReference type="ChEBI" id="CHEBI:140395"/>
        <dbReference type="EC" id="2.7.7.8"/>
    </reaction>
</comment>
<dbReference type="CDD" id="cd04472">
    <property type="entry name" value="S1_PNPase"/>
    <property type="match status" value="1"/>
</dbReference>
<keyword evidence="12" id="KW-1185">Reference proteome</keyword>
<comment type="function">
    <text evidence="8">Involved in mRNA degradation. Catalyzes the phosphorolysis of single-stranded polyribonucleotides processively in the 3'- to 5'-direction.</text>
</comment>
<dbReference type="Pfam" id="PF00575">
    <property type="entry name" value="S1"/>
    <property type="match status" value="1"/>
</dbReference>
<organism evidence="11 12">
    <name type="scientific">Haoranjiania flava</name>
    <dbReference type="NCBI Taxonomy" id="1856322"/>
    <lineage>
        <taxon>Bacteria</taxon>
        <taxon>Pseudomonadati</taxon>
        <taxon>Bacteroidota</taxon>
        <taxon>Chitinophagia</taxon>
        <taxon>Chitinophagales</taxon>
        <taxon>Chitinophagaceae</taxon>
        <taxon>Haoranjiania</taxon>
    </lineage>
</organism>
<evidence type="ECO:0000256" key="7">
    <source>
        <dbReference type="ARBA" id="ARBA00022884"/>
    </source>
</evidence>
<dbReference type="EMBL" id="JAOTPL010000022">
    <property type="protein sequence ID" value="MCU7695311.1"/>
    <property type="molecule type" value="Genomic_DNA"/>
</dbReference>
<dbReference type="InterPro" id="IPR012340">
    <property type="entry name" value="NA-bd_OB-fold"/>
</dbReference>
<reference evidence="11" key="1">
    <citation type="submission" date="2022-10" db="EMBL/GenBank/DDBJ databases">
        <authorList>
            <person name="Kim H.S."/>
            <person name="Kim J.-S."/>
            <person name="Suh M.K."/>
            <person name="Eom M.K."/>
            <person name="Lee J.-S."/>
        </authorList>
    </citation>
    <scope>NUCLEOTIDE SEQUENCE</scope>
    <source>
        <strain evidence="11">LIP-5</strain>
    </source>
</reference>
<dbReference type="FunFam" id="3.30.1370.10:FF:000001">
    <property type="entry name" value="Polyribonucleotide nucleotidyltransferase"/>
    <property type="match status" value="1"/>
</dbReference>
<comment type="cofactor">
    <cofactor evidence="8">
        <name>Mg(2+)</name>
        <dbReference type="ChEBI" id="CHEBI:18420"/>
    </cofactor>
</comment>
<dbReference type="InterPro" id="IPR027408">
    <property type="entry name" value="PNPase/RNase_PH_dom_sf"/>
</dbReference>
<dbReference type="InterPro" id="IPR036345">
    <property type="entry name" value="ExoRNase_PH_dom2_sf"/>
</dbReference>
<dbReference type="SUPFAM" id="SSF50249">
    <property type="entry name" value="Nucleic acid-binding proteins"/>
    <property type="match status" value="1"/>
</dbReference>
<accession>A0AAE3IRZ3</accession>
<dbReference type="InterPro" id="IPR015848">
    <property type="entry name" value="PNPase_PH_RNA-bd_bac/org-type"/>
</dbReference>
<dbReference type="Pfam" id="PF03726">
    <property type="entry name" value="PNPase"/>
    <property type="match status" value="1"/>
</dbReference>
<evidence type="ECO:0000256" key="6">
    <source>
        <dbReference type="ARBA" id="ARBA00022842"/>
    </source>
</evidence>
<dbReference type="EC" id="2.7.7.8" evidence="8"/>
<evidence type="ECO:0000256" key="2">
    <source>
        <dbReference type="ARBA" id="ARBA00022490"/>
    </source>
</evidence>
<evidence type="ECO:0000256" key="4">
    <source>
        <dbReference type="ARBA" id="ARBA00022695"/>
    </source>
</evidence>
<evidence type="ECO:0000256" key="8">
    <source>
        <dbReference type="HAMAP-Rule" id="MF_01595"/>
    </source>
</evidence>
<dbReference type="GO" id="GO:0004654">
    <property type="term" value="F:polyribonucleotide nucleotidyltransferase activity"/>
    <property type="evidence" value="ECO:0007669"/>
    <property type="project" value="UniProtKB-UniRule"/>
</dbReference>
<dbReference type="GO" id="GO:0006396">
    <property type="term" value="P:RNA processing"/>
    <property type="evidence" value="ECO:0007669"/>
    <property type="project" value="InterPro"/>
</dbReference>
<dbReference type="InterPro" id="IPR003029">
    <property type="entry name" value="S1_domain"/>
</dbReference>
<protein>
    <recommendedName>
        <fullName evidence="8">Polyribonucleotide nucleotidyltransferase</fullName>
        <ecNumber evidence="8">2.7.7.8</ecNumber>
    </recommendedName>
    <alternativeName>
        <fullName evidence="8">Polynucleotide phosphorylase</fullName>
        <shortName evidence="8">PNPase</shortName>
    </alternativeName>
</protein>
<dbReference type="FunFam" id="2.40.50.140:FF:000189">
    <property type="entry name" value="Polyribonucleotide nucleotidyltransferase, putative"/>
    <property type="match status" value="1"/>
</dbReference>
<comment type="subcellular location">
    <subcellularLocation>
        <location evidence="8">Cytoplasm</location>
    </subcellularLocation>
</comment>
<keyword evidence="5 8" id="KW-0479">Metal-binding</keyword>
<keyword evidence="7 8" id="KW-0694">RNA-binding</keyword>
<dbReference type="Pfam" id="PF03725">
    <property type="entry name" value="RNase_PH_C"/>
    <property type="match status" value="1"/>
</dbReference>
<dbReference type="SUPFAM" id="SSF55666">
    <property type="entry name" value="Ribonuclease PH domain 2-like"/>
    <property type="match status" value="2"/>
</dbReference>
<dbReference type="GO" id="GO:0000175">
    <property type="term" value="F:3'-5'-RNA exonuclease activity"/>
    <property type="evidence" value="ECO:0007669"/>
    <property type="project" value="TreeGrafter"/>
</dbReference>
<dbReference type="InterPro" id="IPR012162">
    <property type="entry name" value="PNPase"/>
</dbReference>
<comment type="caution">
    <text evidence="11">The sequence shown here is derived from an EMBL/GenBank/DDBJ whole genome shotgun (WGS) entry which is preliminary data.</text>
</comment>
<dbReference type="PANTHER" id="PTHR11252">
    <property type="entry name" value="POLYRIBONUCLEOTIDE NUCLEOTIDYLTRANSFERASE"/>
    <property type="match status" value="1"/>
</dbReference>
<feature type="region of interest" description="Disordered" evidence="9">
    <location>
        <begin position="699"/>
        <end position="754"/>
    </location>
</feature>
<dbReference type="RefSeq" id="WP_263038799.1">
    <property type="nucleotide sequence ID" value="NZ_JAOTPL010000022.1"/>
</dbReference>